<protein>
    <submittedName>
        <fullName evidence="3">5,10-methylenetetrahydromethanopterin reductase</fullName>
    </submittedName>
</protein>
<dbReference type="NCBIfam" id="TIGR03564">
    <property type="entry name" value="F420_MSMEG_4879"/>
    <property type="match status" value="1"/>
</dbReference>
<feature type="domain" description="Luciferase-like" evidence="2">
    <location>
        <begin position="2"/>
        <end position="273"/>
    </location>
</feature>
<dbReference type="Gene3D" id="3.20.20.30">
    <property type="entry name" value="Luciferase-like domain"/>
    <property type="match status" value="1"/>
</dbReference>
<organism evidence="3 4">
    <name type="scientific">Geodia barretti</name>
    <name type="common">Barrett's horny sponge</name>
    <dbReference type="NCBI Taxonomy" id="519541"/>
    <lineage>
        <taxon>Eukaryota</taxon>
        <taxon>Metazoa</taxon>
        <taxon>Porifera</taxon>
        <taxon>Demospongiae</taxon>
        <taxon>Heteroscleromorpha</taxon>
        <taxon>Tetractinellida</taxon>
        <taxon>Astrophorina</taxon>
        <taxon>Geodiidae</taxon>
        <taxon>Geodia</taxon>
    </lineage>
</organism>
<evidence type="ECO:0000313" key="4">
    <source>
        <dbReference type="Proteomes" id="UP001174909"/>
    </source>
</evidence>
<evidence type="ECO:0000313" key="3">
    <source>
        <dbReference type="EMBL" id="CAI8030396.1"/>
    </source>
</evidence>
<dbReference type="SUPFAM" id="SSF51679">
    <property type="entry name" value="Bacterial luciferase-like"/>
    <property type="match status" value="1"/>
</dbReference>
<accession>A0AA35SKP7</accession>
<dbReference type="InterPro" id="IPR050564">
    <property type="entry name" value="F420-G6PD/mer"/>
</dbReference>
<dbReference type="InterPro" id="IPR011251">
    <property type="entry name" value="Luciferase-like_dom"/>
</dbReference>
<proteinExistence type="predicted"/>
<comment type="caution">
    <text evidence="3">The sequence shown here is derived from an EMBL/GenBank/DDBJ whole genome shotgun (WGS) entry which is preliminary data.</text>
</comment>
<dbReference type="InterPro" id="IPR019910">
    <property type="entry name" value="Lucif-like_OxRdtase_MSMEG_4879"/>
</dbReference>
<dbReference type="InterPro" id="IPR036661">
    <property type="entry name" value="Luciferase-like_sf"/>
</dbReference>
<sequence>MRIGVFVGASVADLMTLDGLLARIKQAEDDGFDSFWIPHISARGYDALTTLAMAGMQTSRIELGVGVVPTYPRHPAALAQQALTTATATNGRFILGIGPSHRPGMEEGFGIPYDRPALHTREYLSVMRPLLEEGAVQFNGEFFNCNLELAALERPDCPILVSALAPQMLNLAGQLADGTVTWMAGPRTIETHITPRIRRSAENSGRPQPRVCVGLPTAATDDENAGRRKAAESYARYGDLVNYRRLLDIEGVESPAEVAVIGNEQSVQRQLEAFAEGGATDFVGNIFDVPGEPDSGQRAYDALKALVGKI</sequence>
<keyword evidence="4" id="KW-1185">Reference proteome</keyword>
<reference evidence="3" key="1">
    <citation type="submission" date="2023-03" db="EMBL/GenBank/DDBJ databases">
        <authorList>
            <person name="Steffen K."/>
            <person name="Cardenas P."/>
        </authorList>
    </citation>
    <scope>NUCLEOTIDE SEQUENCE</scope>
</reference>
<dbReference type="PANTHER" id="PTHR43244">
    <property type="match status" value="1"/>
</dbReference>
<name>A0AA35SKP7_GEOBA</name>
<dbReference type="AlphaFoldDB" id="A0AA35SKP7"/>
<evidence type="ECO:0000256" key="1">
    <source>
        <dbReference type="ARBA" id="ARBA00023002"/>
    </source>
</evidence>
<dbReference type="GO" id="GO:0016705">
    <property type="term" value="F:oxidoreductase activity, acting on paired donors, with incorporation or reduction of molecular oxygen"/>
    <property type="evidence" value="ECO:0007669"/>
    <property type="project" value="InterPro"/>
</dbReference>
<evidence type="ECO:0000259" key="2">
    <source>
        <dbReference type="Pfam" id="PF00296"/>
    </source>
</evidence>
<dbReference type="PANTHER" id="PTHR43244:SF1">
    <property type="entry name" value="5,10-METHYLENETETRAHYDROMETHANOPTERIN REDUCTASE"/>
    <property type="match status" value="1"/>
</dbReference>
<keyword evidence="1" id="KW-0560">Oxidoreductase</keyword>
<dbReference type="EMBL" id="CASHTH010002478">
    <property type="protein sequence ID" value="CAI8030396.1"/>
    <property type="molecule type" value="Genomic_DNA"/>
</dbReference>
<dbReference type="Pfam" id="PF00296">
    <property type="entry name" value="Bac_luciferase"/>
    <property type="match status" value="1"/>
</dbReference>
<gene>
    <name evidence="3" type="ORF">GBAR_LOCUS17243</name>
</gene>
<dbReference type="Proteomes" id="UP001174909">
    <property type="component" value="Unassembled WGS sequence"/>
</dbReference>